<evidence type="ECO:0000313" key="2">
    <source>
        <dbReference type="EMBL" id="PSU51455.1"/>
    </source>
</evidence>
<keyword evidence="2" id="KW-0378">Hydrolase</keyword>
<gene>
    <name evidence="2" type="ORF">C9J12_00450</name>
</gene>
<keyword evidence="3" id="KW-1185">Reference proteome</keyword>
<dbReference type="PANTHER" id="PTHR40031:SF1">
    <property type="entry name" value="MEMBRANE-BOUND METAL-DEPENDENT HYDROLASE"/>
    <property type="match status" value="1"/>
</dbReference>
<evidence type="ECO:0000313" key="3">
    <source>
        <dbReference type="Proteomes" id="UP000240987"/>
    </source>
</evidence>
<reference evidence="2 3" key="1">
    <citation type="submission" date="2018-01" db="EMBL/GenBank/DDBJ databases">
        <title>Whole genome sequencing of Histamine producing bacteria.</title>
        <authorList>
            <person name="Butler K."/>
        </authorList>
    </citation>
    <scope>NUCLEOTIDE SEQUENCE [LARGE SCALE GENOMIC DNA]</scope>
    <source>
        <strain evidence="2 3">JCM 12947</strain>
    </source>
</reference>
<dbReference type="InterPro" id="IPR053170">
    <property type="entry name" value="Transcription_regulator"/>
</dbReference>
<dbReference type="InterPro" id="IPR007404">
    <property type="entry name" value="YdjM-like"/>
</dbReference>
<keyword evidence="1" id="KW-0472">Membrane</keyword>
<dbReference type="OrthoDB" id="9781927at2"/>
<dbReference type="PANTHER" id="PTHR40031">
    <property type="entry name" value="HYPOTHETICAL MEMBRANE SPANNING PROTEIN"/>
    <property type="match status" value="1"/>
</dbReference>
<keyword evidence="1" id="KW-1133">Transmembrane helix</keyword>
<protein>
    <submittedName>
        <fullName evidence="2">Metal-dependent hydrolase</fullName>
    </submittedName>
</protein>
<accession>A0A2T3JQW0</accession>
<keyword evidence="1" id="KW-0812">Transmembrane</keyword>
<dbReference type="AlphaFoldDB" id="A0A2T3JQW0"/>
<feature type="transmembrane region" description="Helical" evidence="1">
    <location>
        <begin position="89"/>
        <end position="109"/>
    </location>
</feature>
<comment type="caution">
    <text evidence="2">The sequence shown here is derived from an EMBL/GenBank/DDBJ whole genome shotgun (WGS) entry which is preliminary data.</text>
</comment>
<feature type="transmembrane region" description="Helical" evidence="1">
    <location>
        <begin position="154"/>
        <end position="176"/>
    </location>
</feature>
<feature type="transmembrane region" description="Helical" evidence="1">
    <location>
        <begin position="121"/>
        <end position="147"/>
    </location>
</feature>
<dbReference type="RefSeq" id="WP_107240920.1">
    <property type="nucleotide sequence ID" value="NZ_PYMJ01000001.1"/>
</dbReference>
<dbReference type="EMBL" id="PYMJ01000001">
    <property type="protein sequence ID" value="PSU51455.1"/>
    <property type="molecule type" value="Genomic_DNA"/>
</dbReference>
<name>A0A2T3JQW0_9GAMM</name>
<evidence type="ECO:0000256" key="1">
    <source>
        <dbReference type="SAM" id="Phobius"/>
    </source>
</evidence>
<feature type="transmembrane region" description="Helical" evidence="1">
    <location>
        <begin position="58"/>
        <end position="77"/>
    </location>
</feature>
<sequence>MDSVTQAALGAAVAAVVAGKKSSPKILLTGAALGTIPDLDVLIGYGDPVSDMVKHRGFSHSLFILLPFSWLLAQAWQQWRPSRFSFTQLWLLIAACLITHPLLDAFTSYGTQLLWPFDISFAVSSIFIIDPLYTIPLLVVIFASLFWREKMAKLCGIGLAISTVYLAWSVIALQLVESRVEGDLAGTPLESKPVFIAPTPVNTVLWRVVVLDGDTYWEGLTSLLDKDKTIDFIAKPRGEWLLNEKSERLLMLEKFSDQFVRYQQIDDKLIVTDLRLGMAEYLPFSFAFAQESNNDEWKMLSPEKMEEKRVRPKHLPALWLRLLGNQNINANLCHIKECPDDLNRLL</sequence>
<dbReference type="Proteomes" id="UP000240987">
    <property type="component" value="Unassembled WGS sequence"/>
</dbReference>
<organism evidence="2 3">
    <name type="scientific">Photobacterium frigidiphilum</name>
    <dbReference type="NCBI Taxonomy" id="264736"/>
    <lineage>
        <taxon>Bacteria</taxon>
        <taxon>Pseudomonadati</taxon>
        <taxon>Pseudomonadota</taxon>
        <taxon>Gammaproteobacteria</taxon>
        <taxon>Vibrionales</taxon>
        <taxon>Vibrionaceae</taxon>
        <taxon>Photobacterium</taxon>
    </lineage>
</organism>
<dbReference type="GO" id="GO:0016787">
    <property type="term" value="F:hydrolase activity"/>
    <property type="evidence" value="ECO:0007669"/>
    <property type="project" value="UniProtKB-KW"/>
</dbReference>
<proteinExistence type="predicted"/>
<dbReference type="Pfam" id="PF04307">
    <property type="entry name" value="YdjM"/>
    <property type="match status" value="1"/>
</dbReference>